<dbReference type="EMBL" id="BARS01014707">
    <property type="protein sequence ID" value="GAF96158.1"/>
    <property type="molecule type" value="Genomic_DNA"/>
</dbReference>
<protein>
    <submittedName>
        <fullName evidence="2">Uncharacterized protein</fullName>
    </submittedName>
</protein>
<feature type="region of interest" description="Disordered" evidence="1">
    <location>
        <begin position="1"/>
        <end position="31"/>
    </location>
</feature>
<dbReference type="AlphaFoldDB" id="X0TRG7"/>
<gene>
    <name evidence="2" type="ORF">S01H1_24555</name>
</gene>
<accession>X0TRG7</accession>
<comment type="caution">
    <text evidence="2">The sequence shown here is derived from an EMBL/GenBank/DDBJ whole genome shotgun (WGS) entry which is preliminary data.</text>
</comment>
<evidence type="ECO:0000256" key="1">
    <source>
        <dbReference type="SAM" id="MobiDB-lite"/>
    </source>
</evidence>
<evidence type="ECO:0000313" key="2">
    <source>
        <dbReference type="EMBL" id="GAF96158.1"/>
    </source>
</evidence>
<proteinExistence type="predicted"/>
<reference evidence="2" key="1">
    <citation type="journal article" date="2014" name="Front. Microbiol.">
        <title>High frequency of phylogenetically diverse reductive dehalogenase-homologous genes in deep subseafloor sedimentary metagenomes.</title>
        <authorList>
            <person name="Kawai M."/>
            <person name="Futagami T."/>
            <person name="Toyoda A."/>
            <person name="Takaki Y."/>
            <person name="Nishi S."/>
            <person name="Hori S."/>
            <person name="Arai W."/>
            <person name="Tsubouchi T."/>
            <person name="Morono Y."/>
            <person name="Uchiyama I."/>
            <person name="Ito T."/>
            <person name="Fujiyama A."/>
            <person name="Inagaki F."/>
            <person name="Takami H."/>
        </authorList>
    </citation>
    <scope>NUCLEOTIDE SEQUENCE</scope>
    <source>
        <strain evidence="2">Expedition CK06-06</strain>
    </source>
</reference>
<feature type="non-terminal residue" evidence="2">
    <location>
        <position position="1"/>
    </location>
</feature>
<name>X0TRG7_9ZZZZ</name>
<sequence length="31" mass="3494">ASRMPSRLNETAQNDKDSRPDCTAPSFNRNN</sequence>
<organism evidence="2">
    <name type="scientific">marine sediment metagenome</name>
    <dbReference type="NCBI Taxonomy" id="412755"/>
    <lineage>
        <taxon>unclassified sequences</taxon>
        <taxon>metagenomes</taxon>
        <taxon>ecological metagenomes</taxon>
    </lineage>
</organism>